<accession>A0A1Q3BBN7</accession>
<dbReference type="Gene3D" id="3.40.50.2000">
    <property type="entry name" value="Glycogen Phosphorylase B"/>
    <property type="match status" value="2"/>
</dbReference>
<dbReference type="AlphaFoldDB" id="A0A1Q3BBN7"/>
<comment type="caution">
    <text evidence="4">The sequence shown here is derived from an EMBL/GenBank/DDBJ whole genome shotgun (WGS) entry which is preliminary data.</text>
</comment>
<dbReference type="FunFam" id="3.40.50.2000:FF:000037">
    <property type="entry name" value="Glycosyltransferase"/>
    <property type="match status" value="1"/>
</dbReference>
<dbReference type="FunFam" id="3.40.50.2000:FF:000088">
    <property type="entry name" value="Glycosyltransferase"/>
    <property type="match status" value="1"/>
</dbReference>
<comment type="similarity">
    <text evidence="1">Belongs to the UDP-glycosyltransferase family.</text>
</comment>
<dbReference type="InterPro" id="IPR002213">
    <property type="entry name" value="UDP_glucos_trans"/>
</dbReference>
<gene>
    <name evidence="4" type="ORF">CFOL_v3_08844</name>
</gene>
<evidence type="ECO:0000313" key="5">
    <source>
        <dbReference type="Proteomes" id="UP000187406"/>
    </source>
</evidence>
<protein>
    <submittedName>
        <fullName evidence="4">UDPGT domain-containing protein</fullName>
    </submittedName>
</protein>
<proteinExistence type="inferred from homology"/>
<dbReference type="Proteomes" id="UP000187406">
    <property type="component" value="Unassembled WGS sequence"/>
</dbReference>
<dbReference type="EMBL" id="BDDD01000402">
    <property type="protein sequence ID" value="GAV65329.1"/>
    <property type="molecule type" value="Genomic_DNA"/>
</dbReference>
<keyword evidence="5" id="KW-1185">Reference proteome</keyword>
<dbReference type="SUPFAM" id="SSF53756">
    <property type="entry name" value="UDP-Glycosyltransferase/glycogen phosphorylase"/>
    <property type="match status" value="1"/>
</dbReference>
<dbReference type="InterPro" id="IPR050481">
    <property type="entry name" value="UDP-glycosyltransf_plant"/>
</dbReference>
<sequence length="467" mass="52660">MASFKQCHVMMFPWLAFGHMIPFLEFSKKLAANGIRISYISTPRNVQRLPAIPPNLADRIKFVEIPLPSVDGLPQHCGATIDLQQVQIQYLKKACDGLREPIEKLMQEDLPDWILFDFVQCWIPEIAAKLGVPCAFFSAYSAAALAFMGSPQELTSFKKRNKPEDFTMAPDWFPFPSLVAHRLDQAAIMFQNVRFPDISGMSSGDRLAKTFEGCDFVAVRSCREFEGAYLDILGQLYQKPVLPVGLLPPNSVGNRSHDSDSSNWSSTLKWLDEQEPKSVVFVGFGSEYKMPIEQVHELAHGVEHSGLPFIWTLREPEGVSCQDLLPSGFMSRISNKGLVYLGWAPQLEILAHFAIGGCLFHSGWGSIIESLGFGHPQILMPMVADQGLMSKLLVEKGIGIEEQRNEDGSFNREVVAKTMRLVMVEQEGRPLRQKAAQMQTIFANHDLHDSYIRKLIQYLDEYKKKEY</sequence>
<dbReference type="InParanoid" id="A0A1Q3BBN7"/>
<reference evidence="5" key="1">
    <citation type="submission" date="2016-04" db="EMBL/GenBank/DDBJ databases">
        <title>Cephalotus genome sequencing.</title>
        <authorList>
            <person name="Fukushima K."/>
            <person name="Hasebe M."/>
            <person name="Fang X."/>
        </authorList>
    </citation>
    <scope>NUCLEOTIDE SEQUENCE [LARGE SCALE GENOMIC DNA]</scope>
    <source>
        <strain evidence="5">cv. St1</strain>
    </source>
</reference>
<dbReference type="PANTHER" id="PTHR48049:SF75">
    <property type="entry name" value="UDP-RHAMNOSE:RHAMNOSYLTRANSFERASE 1"/>
    <property type="match status" value="1"/>
</dbReference>
<dbReference type="CDD" id="cd03784">
    <property type="entry name" value="GT1_Gtf-like"/>
    <property type="match status" value="1"/>
</dbReference>
<keyword evidence="2" id="KW-0328">Glycosyltransferase</keyword>
<evidence type="ECO:0000256" key="2">
    <source>
        <dbReference type="ARBA" id="ARBA00022676"/>
    </source>
</evidence>
<evidence type="ECO:0000313" key="4">
    <source>
        <dbReference type="EMBL" id="GAV65329.1"/>
    </source>
</evidence>
<evidence type="ECO:0000256" key="3">
    <source>
        <dbReference type="ARBA" id="ARBA00022679"/>
    </source>
</evidence>
<name>A0A1Q3BBN7_CEPFO</name>
<dbReference type="OrthoDB" id="5835829at2759"/>
<evidence type="ECO:0000256" key="1">
    <source>
        <dbReference type="ARBA" id="ARBA00009995"/>
    </source>
</evidence>
<dbReference type="PANTHER" id="PTHR48049">
    <property type="entry name" value="GLYCOSYLTRANSFERASE"/>
    <property type="match status" value="1"/>
</dbReference>
<dbReference type="GO" id="GO:0035251">
    <property type="term" value="F:UDP-glucosyltransferase activity"/>
    <property type="evidence" value="ECO:0007669"/>
    <property type="project" value="InterPro"/>
</dbReference>
<dbReference type="Pfam" id="PF00201">
    <property type="entry name" value="UDPGT"/>
    <property type="match status" value="1"/>
</dbReference>
<organism evidence="4 5">
    <name type="scientific">Cephalotus follicularis</name>
    <name type="common">Albany pitcher plant</name>
    <dbReference type="NCBI Taxonomy" id="3775"/>
    <lineage>
        <taxon>Eukaryota</taxon>
        <taxon>Viridiplantae</taxon>
        <taxon>Streptophyta</taxon>
        <taxon>Embryophyta</taxon>
        <taxon>Tracheophyta</taxon>
        <taxon>Spermatophyta</taxon>
        <taxon>Magnoliopsida</taxon>
        <taxon>eudicotyledons</taxon>
        <taxon>Gunneridae</taxon>
        <taxon>Pentapetalae</taxon>
        <taxon>rosids</taxon>
        <taxon>fabids</taxon>
        <taxon>Oxalidales</taxon>
        <taxon>Cephalotaceae</taxon>
        <taxon>Cephalotus</taxon>
    </lineage>
</organism>
<keyword evidence="3" id="KW-0808">Transferase</keyword>